<keyword evidence="3" id="KW-1185">Reference proteome</keyword>
<protein>
    <submittedName>
        <fullName evidence="2">Uncharacterized protein</fullName>
    </submittedName>
</protein>
<comment type="caution">
    <text evidence="2">The sequence shown here is derived from an EMBL/GenBank/DDBJ whole genome shotgun (WGS) entry which is preliminary data.</text>
</comment>
<accession>A0AA38MBE3</accession>
<sequence length="131" mass="15600">MNKEMIRVYYENKENSENRNKISIKVKNRKEQENQDKVNKGNKNKQRKRDATVLKENRNEKFETWKMGSWNVQAINGKELLEEFERNKLRLLGITETKKEGKGNILIEQGHILIWWKGPERENGGWSGNNK</sequence>
<proteinExistence type="predicted"/>
<feature type="compositionally biased region" description="Basic and acidic residues" evidence="1">
    <location>
        <begin position="29"/>
        <end position="39"/>
    </location>
</feature>
<evidence type="ECO:0000256" key="1">
    <source>
        <dbReference type="SAM" id="MobiDB-lite"/>
    </source>
</evidence>
<name>A0AA38MBE3_9CUCU</name>
<evidence type="ECO:0000313" key="2">
    <source>
        <dbReference type="EMBL" id="KAJ3650001.1"/>
    </source>
</evidence>
<gene>
    <name evidence="2" type="ORF">Zmor_021714</name>
</gene>
<organism evidence="2 3">
    <name type="scientific">Zophobas morio</name>
    <dbReference type="NCBI Taxonomy" id="2755281"/>
    <lineage>
        <taxon>Eukaryota</taxon>
        <taxon>Metazoa</taxon>
        <taxon>Ecdysozoa</taxon>
        <taxon>Arthropoda</taxon>
        <taxon>Hexapoda</taxon>
        <taxon>Insecta</taxon>
        <taxon>Pterygota</taxon>
        <taxon>Neoptera</taxon>
        <taxon>Endopterygota</taxon>
        <taxon>Coleoptera</taxon>
        <taxon>Polyphaga</taxon>
        <taxon>Cucujiformia</taxon>
        <taxon>Tenebrionidae</taxon>
        <taxon>Zophobas</taxon>
    </lineage>
</organism>
<feature type="region of interest" description="Disordered" evidence="1">
    <location>
        <begin position="17"/>
        <end position="51"/>
    </location>
</feature>
<dbReference type="Proteomes" id="UP001168821">
    <property type="component" value="Unassembled WGS sequence"/>
</dbReference>
<evidence type="ECO:0000313" key="3">
    <source>
        <dbReference type="Proteomes" id="UP001168821"/>
    </source>
</evidence>
<reference evidence="2" key="1">
    <citation type="journal article" date="2023" name="G3 (Bethesda)">
        <title>Whole genome assemblies of Zophobas morio and Tenebrio molitor.</title>
        <authorList>
            <person name="Kaur S."/>
            <person name="Stinson S.A."/>
            <person name="diCenzo G.C."/>
        </authorList>
    </citation>
    <scope>NUCLEOTIDE SEQUENCE</scope>
    <source>
        <strain evidence="2">QUZm001</strain>
    </source>
</reference>
<dbReference type="EMBL" id="JALNTZ010000006">
    <property type="protein sequence ID" value="KAJ3650001.1"/>
    <property type="molecule type" value="Genomic_DNA"/>
</dbReference>
<dbReference type="AlphaFoldDB" id="A0AA38MBE3"/>